<evidence type="ECO:0000256" key="1">
    <source>
        <dbReference type="SAM" id="Phobius"/>
    </source>
</evidence>
<gene>
    <name evidence="2" type="ORF">HZZ10_16240</name>
</gene>
<reference evidence="2 3" key="1">
    <citation type="submission" date="2020-07" db="EMBL/GenBank/DDBJ databases">
        <title>MOT database genomes.</title>
        <authorList>
            <person name="Joseph S."/>
            <person name="Aduse-Opoku J."/>
            <person name="Hashim A."/>
            <person name="Wade W."/>
            <person name="Curtis M."/>
        </authorList>
    </citation>
    <scope>NUCLEOTIDE SEQUENCE [LARGE SCALE GENOMIC DNA]</scope>
    <source>
        <strain evidence="2 3">DSM 100099</strain>
    </source>
</reference>
<name>A0A853F200_9MICO</name>
<evidence type="ECO:0000313" key="2">
    <source>
        <dbReference type="EMBL" id="NYS95068.1"/>
    </source>
</evidence>
<dbReference type="AlphaFoldDB" id="A0A853F200"/>
<keyword evidence="1" id="KW-0472">Membrane</keyword>
<feature type="transmembrane region" description="Helical" evidence="1">
    <location>
        <begin position="20"/>
        <end position="37"/>
    </location>
</feature>
<feature type="transmembrane region" description="Helical" evidence="1">
    <location>
        <begin position="89"/>
        <end position="108"/>
    </location>
</feature>
<organism evidence="2 3">
    <name type="scientific">Sanguibacter inulinus</name>
    <dbReference type="NCBI Taxonomy" id="60922"/>
    <lineage>
        <taxon>Bacteria</taxon>
        <taxon>Bacillati</taxon>
        <taxon>Actinomycetota</taxon>
        <taxon>Actinomycetes</taxon>
        <taxon>Micrococcales</taxon>
        <taxon>Sanguibacteraceae</taxon>
        <taxon>Sanguibacter</taxon>
    </lineage>
</organism>
<accession>A0A853F200</accession>
<keyword evidence="1" id="KW-1133">Transmembrane helix</keyword>
<keyword evidence="3" id="KW-1185">Reference proteome</keyword>
<feature type="transmembrane region" description="Helical" evidence="1">
    <location>
        <begin position="49"/>
        <end position="69"/>
    </location>
</feature>
<dbReference type="RefSeq" id="WP_179914299.1">
    <property type="nucleotide sequence ID" value="NZ_JACBYE010000054.1"/>
</dbReference>
<feature type="transmembrane region" description="Helical" evidence="1">
    <location>
        <begin position="162"/>
        <end position="180"/>
    </location>
</feature>
<comment type="caution">
    <text evidence="2">The sequence shown here is derived from an EMBL/GenBank/DDBJ whole genome shotgun (WGS) entry which is preliminary data.</text>
</comment>
<feature type="transmembrane region" description="Helical" evidence="1">
    <location>
        <begin position="115"/>
        <end position="142"/>
    </location>
</feature>
<keyword evidence="1" id="KW-0812">Transmembrane</keyword>
<sequence>MDLRLGLRPALKAHRWDTCLVVALATGLVGFLSRATFVQLPFLQETVPVRLLVAVVAVVVAVTPLYPVFTELTPSLVRERTLQWVRPLGTVGLASLAYAPSAVGVSAAGTDTSFFLALLCAGLLAIVVTGHLAWAVVLALGFTMMLVDSAPGAPVATALDRVAFGLWGCAVLITLLVAGVRGAPRRSRTSDA</sequence>
<dbReference type="Proteomes" id="UP000561011">
    <property type="component" value="Unassembled WGS sequence"/>
</dbReference>
<dbReference type="EMBL" id="JACBYE010000054">
    <property type="protein sequence ID" value="NYS95068.1"/>
    <property type="molecule type" value="Genomic_DNA"/>
</dbReference>
<proteinExistence type="predicted"/>
<protein>
    <submittedName>
        <fullName evidence="2">Uncharacterized protein</fullName>
    </submittedName>
</protein>
<evidence type="ECO:0000313" key="3">
    <source>
        <dbReference type="Proteomes" id="UP000561011"/>
    </source>
</evidence>